<proteinExistence type="predicted"/>
<reference evidence="2" key="1">
    <citation type="submission" date="2023-10" db="EMBL/GenBank/DDBJ databases">
        <authorList>
            <person name="Chen Y."/>
            <person name="Shah S."/>
            <person name="Dougan E. K."/>
            <person name="Thang M."/>
            <person name="Chan C."/>
        </authorList>
    </citation>
    <scope>NUCLEOTIDE SEQUENCE [LARGE SCALE GENOMIC DNA]</scope>
</reference>
<accession>A0ABN9PXP7</accession>
<organism evidence="2 3">
    <name type="scientific">Prorocentrum cordatum</name>
    <dbReference type="NCBI Taxonomy" id="2364126"/>
    <lineage>
        <taxon>Eukaryota</taxon>
        <taxon>Sar</taxon>
        <taxon>Alveolata</taxon>
        <taxon>Dinophyceae</taxon>
        <taxon>Prorocentrales</taxon>
        <taxon>Prorocentraceae</taxon>
        <taxon>Prorocentrum</taxon>
    </lineage>
</organism>
<evidence type="ECO:0000313" key="2">
    <source>
        <dbReference type="EMBL" id="CAK0796759.1"/>
    </source>
</evidence>
<keyword evidence="3" id="KW-1185">Reference proteome</keyword>
<gene>
    <name evidence="2" type="ORF">PCOR1329_LOCUS6047</name>
</gene>
<dbReference type="Proteomes" id="UP001189429">
    <property type="component" value="Unassembled WGS sequence"/>
</dbReference>
<feature type="region of interest" description="Disordered" evidence="1">
    <location>
        <begin position="79"/>
        <end position="152"/>
    </location>
</feature>
<evidence type="ECO:0000256" key="1">
    <source>
        <dbReference type="SAM" id="MobiDB-lite"/>
    </source>
</evidence>
<sequence>MLPRLACRLEASPRLGASAAARAAGVPELPTLVSLRRWTWRRRPPASSTTPGRTSCPWRARSRWLLGLPQAAPALHALSRPVSRLERGSAAREEAPRRRGQGSMLAMAALGRPGSPQDADGGAVPAPGFAAWEPPPSPWRRRRQPATTTRTR</sequence>
<protein>
    <submittedName>
        <fullName evidence="2">Uncharacterized protein</fullName>
    </submittedName>
</protein>
<dbReference type="EMBL" id="CAUYUJ010001618">
    <property type="protein sequence ID" value="CAK0796759.1"/>
    <property type="molecule type" value="Genomic_DNA"/>
</dbReference>
<feature type="compositionally biased region" description="Basic and acidic residues" evidence="1">
    <location>
        <begin position="83"/>
        <end position="97"/>
    </location>
</feature>
<comment type="caution">
    <text evidence="2">The sequence shown here is derived from an EMBL/GenBank/DDBJ whole genome shotgun (WGS) entry which is preliminary data.</text>
</comment>
<name>A0ABN9PXP7_9DINO</name>
<evidence type="ECO:0000313" key="3">
    <source>
        <dbReference type="Proteomes" id="UP001189429"/>
    </source>
</evidence>